<organism evidence="12 13">
    <name type="scientific">Thielaviopsis punctulata</name>
    <dbReference type="NCBI Taxonomy" id="72032"/>
    <lineage>
        <taxon>Eukaryota</taxon>
        <taxon>Fungi</taxon>
        <taxon>Dikarya</taxon>
        <taxon>Ascomycota</taxon>
        <taxon>Pezizomycotina</taxon>
        <taxon>Sordariomycetes</taxon>
        <taxon>Hypocreomycetidae</taxon>
        <taxon>Microascales</taxon>
        <taxon>Ceratocystidaceae</taxon>
        <taxon>Thielaviopsis</taxon>
    </lineage>
</organism>
<evidence type="ECO:0000313" key="12">
    <source>
        <dbReference type="EMBL" id="KKA26899.1"/>
    </source>
</evidence>
<evidence type="ECO:0000256" key="2">
    <source>
        <dbReference type="ARBA" id="ARBA00006375"/>
    </source>
</evidence>
<keyword evidence="4 10" id="KW-0812">Transmembrane</keyword>
<dbReference type="PRINTS" id="PR00926">
    <property type="entry name" value="MITOCARRIER"/>
</dbReference>
<evidence type="ECO:0000256" key="11">
    <source>
        <dbReference type="RuleBase" id="RU000488"/>
    </source>
</evidence>
<evidence type="ECO:0000256" key="1">
    <source>
        <dbReference type="ARBA" id="ARBA00004448"/>
    </source>
</evidence>
<dbReference type="InterPro" id="IPR023395">
    <property type="entry name" value="MCP_dom_sf"/>
</dbReference>
<evidence type="ECO:0000256" key="10">
    <source>
        <dbReference type="PROSITE-ProRule" id="PRU00282"/>
    </source>
</evidence>
<name>A0A0F4Z8M9_9PEZI</name>
<keyword evidence="7" id="KW-1133">Transmembrane helix</keyword>
<dbReference type="PROSITE" id="PS50920">
    <property type="entry name" value="SOLCAR"/>
    <property type="match status" value="3"/>
</dbReference>
<keyword evidence="9 10" id="KW-0472">Membrane</keyword>
<reference evidence="12 13" key="1">
    <citation type="submission" date="2015-03" db="EMBL/GenBank/DDBJ databases">
        <authorList>
            <person name="Radwan O."/>
            <person name="Al-Naeli F.A."/>
            <person name="Rendon G.A."/>
            <person name="Fields C."/>
        </authorList>
    </citation>
    <scope>NUCLEOTIDE SEQUENCE [LARGE SCALE GENOMIC DNA]</scope>
    <source>
        <strain evidence="12">CR-DP1</strain>
    </source>
</reference>
<feature type="repeat" description="Solcar" evidence="10">
    <location>
        <begin position="15"/>
        <end position="104"/>
    </location>
</feature>
<dbReference type="InterPro" id="IPR044712">
    <property type="entry name" value="SLC25A32-like"/>
</dbReference>
<dbReference type="OrthoDB" id="428293at2759"/>
<sequence length="314" mass="34443">MAVHNKNPVPSPVLSPATIESIAGLTAGSIATLAVHPLDIVKTRMQIHRSAASNSRVTTVSVLRSLVVQDRPIKAFYRGLTPNLVGNAAGWASFFYFKARTEEVLFSRSSGENKQRHLAPQEHFLASAVAGAMTTLLTNPIWVLKTRMLSSDRASAGAYRSMADGMSLIYRVEGIRGFYRGVLVSLVGVSHGAVQFAVYEPLKKVYLVAQSPQTQGQRRLRKLDNHATLVISTLAKLVAGAVTYPYQVIRARVQNYDSEARFGKGILGVAGRVFKEEGLRGFYRGLGPAVFRVMPATWMTFLVYENVKHHLQDG</sequence>
<dbReference type="Pfam" id="PF00153">
    <property type="entry name" value="Mito_carr"/>
    <property type="match status" value="3"/>
</dbReference>
<dbReference type="PANTHER" id="PTHR45683">
    <property type="entry name" value="MITOCHONDRIAL NICOTINAMIDE ADENINE DINUCLEOTIDE TRANSPORTER 1-RELATED-RELATED"/>
    <property type="match status" value="1"/>
</dbReference>
<evidence type="ECO:0000256" key="4">
    <source>
        <dbReference type="ARBA" id="ARBA00022692"/>
    </source>
</evidence>
<dbReference type="InterPro" id="IPR002067">
    <property type="entry name" value="MCP"/>
</dbReference>
<dbReference type="EMBL" id="LAEV01001948">
    <property type="protein sequence ID" value="KKA26899.1"/>
    <property type="molecule type" value="Genomic_DNA"/>
</dbReference>
<comment type="similarity">
    <text evidence="2 11">Belongs to the mitochondrial carrier (TC 2.A.29) family.</text>
</comment>
<evidence type="ECO:0000256" key="6">
    <source>
        <dbReference type="ARBA" id="ARBA00022792"/>
    </source>
</evidence>
<dbReference type="Gene3D" id="1.50.40.10">
    <property type="entry name" value="Mitochondrial carrier domain"/>
    <property type="match status" value="1"/>
</dbReference>
<keyword evidence="6" id="KW-0999">Mitochondrion inner membrane</keyword>
<keyword evidence="5" id="KW-0677">Repeat</keyword>
<feature type="repeat" description="Solcar" evidence="10">
    <location>
        <begin position="118"/>
        <end position="205"/>
    </location>
</feature>
<evidence type="ECO:0008006" key="14">
    <source>
        <dbReference type="Google" id="ProtNLM"/>
    </source>
</evidence>
<evidence type="ECO:0000256" key="5">
    <source>
        <dbReference type="ARBA" id="ARBA00022737"/>
    </source>
</evidence>
<evidence type="ECO:0000313" key="13">
    <source>
        <dbReference type="Proteomes" id="UP000033483"/>
    </source>
</evidence>
<comment type="subcellular location">
    <subcellularLocation>
        <location evidence="1">Mitochondrion inner membrane</location>
        <topology evidence="1">Multi-pass membrane protein</topology>
    </subcellularLocation>
</comment>
<dbReference type="GO" id="GO:0015230">
    <property type="term" value="F:FAD transmembrane transporter activity"/>
    <property type="evidence" value="ECO:0007669"/>
    <property type="project" value="EnsemblFungi"/>
</dbReference>
<dbReference type="GO" id="GO:0005743">
    <property type="term" value="C:mitochondrial inner membrane"/>
    <property type="evidence" value="ECO:0007669"/>
    <property type="project" value="UniProtKB-SubCell"/>
</dbReference>
<gene>
    <name evidence="12" type="ORF">TD95_002132</name>
</gene>
<evidence type="ECO:0000256" key="3">
    <source>
        <dbReference type="ARBA" id="ARBA00022448"/>
    </source>
</evidence>
<evidence type="ECO:0000256" key="9">
    <source>
        <dbReference type="ARBA" id="ARBA00023136"/>
    </source>
</evidence>
<feature type="repeat" description="Solcar" evidence="10">
    <location>
        <begin position="227"/>
        <end position="310"/>
    </location>
</feature>
<keyword evidence="13" id="KW-1185">Reference proteome</keyword>
<dbReference type="InterPro" id="IPR018108">
    <property type="entry name" value="MCP_transmembrane"/>
</dbReference>
<accession>A0A0F4Z8M9</accession>
<dbReference type="Proteomes" id="UP000033483">
    <property type="component" value="Unassembled WGS sequence"/>
</dbReference>
<keyword evidence="3 11" id="KW-0813">Transport</keyword>
<protein>
    <recommendedName>
        <fullName evidence="14">Mitochondrial thiamine pyrophosphate carrier 1</fullName>
    </recommendedName>
</protein>
<comment type="caution">
    <text evidence="12">The sequence shown here is derived from an EMBL/GenBank/DDBJ whole genome shotgun (WGS) entry which is preliminary data.</text>
</comment>
<dbReference type="SUPFAM" id="SSF103506">
    <property type="entry name" value="Mitochondrial carrier"/>
    <property type="match status" value="1"/>
</dbReference>
<dbReference type="AlphaFoldDB" id="A0A0F4Z8M9"/>
<evidence type="ECO:0000256" key="7">
    <source>
        <dbReference type="ARBA" id="ARBA00022989"/>
    </source>
</evidence>
<evidence type="ECO:0000256" key="8">
    <source>
        <dbReference type="ARBA" id="ARBA00023128"/>
    </source>
</evidence>
<proteinExistence type="inferred from homology"/>
<keyword evidence="8" id="KW-0496">Mitochondrion</keyword>